<dbReference type="RefSeq" id="XP_022290362.1">
    <property type="nucleotide sequence ID" value="XM_022434654.1"/>
</dbReference>
<dbReference type="Pfam" id="PF10551">
    <property type="entry name" value="MULE"/>
    <property type="match status" value="1"/>
</dbReference>
<gene>
    <name evidence="12" type="primary">LOC111102000</name>
</gene>
<dbReference type="Pfam" id="PF04434">
    <property type="entry name" value="SWIM"/>
    <property type="match status" value="1"/>
</dbReference>
<keyword evidence="3" id="KW-0479">Metal-binding</keyword>
<keyword evidence="4 7" id="KW-0863">Zinc-finger</keyword>
<dbReference type="InterPro" id="IPR001965">
    <property type="entry name" value="Znf_PHD"/>
</dbReference>
<comment type="similarity">
    <text evidence="1">Belongs to the peptidase C48 family.</text>
</comment>
<evidence type="ECO:0000313" key="12">
    <source>
        <dbReference type="RefSeq" id="XP_022290362.1"/>
    </source>
</evidence>
<dbReference type="SUPFAM" id="SSF57903">
    <property type="entry name" value="FYVE/PHD zinc finger"/>
    <property type="match status" value="1"/>
</dbReference>
<organism evidence="11 12">
    <name type="scientific">Crassostrea virginica</name>
    <name type="common">Eastern oyster</name>
    <dbReference type="NCBI Taxonomy" id="6565"/>
    <lineage>
        <taxon>Eukaryota</taxon>
        <taxon>Metazoa</taxon>
        <taxon>Spiralia</taxon>
        <taxon>Lophotrochozoa</taxon>
        <taxon>Mollusca</taxon>
        <taxon>Bivalvia</taxon>
        <taxon>Autobranchia</taxon>
        <taxon>Pteriomorphia</taxon>
        <taxon>Ostreida</taxon>
        <taxon>Ostreoidea</taxon>
        <taxon>Ostreidae</taxon>
        <taxon>Crassostrea</taxon>
    </lineage>
</organism>
<dbReference type="InterPro" id="IPR011011">
    <property type="entry name" value="Znf_FYVE_PHD"/>
</dbReference>
<dbReference type="InterPro" id="IPR013083">
    <property type="entry name" value="Znf_RING/FYVE/PHD"/>
</dbReference>
<dbReference type="OrthoDB" id="6123925at2759"/>
<dbReference type="Gene3D" id="3.40.395.10">
    <property type="entry name" value="Adenoviral Proteinase, Chain A"/>
    <property type="match status" value="1"/>
</dbReference>
<dbReference type="PROSITE" id="PS50966">
    <property type="entry name" value="ZF_SWIM"/>
    <property type="match status" value="1"/>
</dbReference>
<evidence type="ECO:0000259" key="9">
    <source>
        <dbReference type="PROSITE" id="PS50600"/>
    </source>
</evidence>
<dbReference type="GO" id="GO:0008234">
    <property type="term" value="F:cysteine-type peptidase activity"/>
    <property type="evidence" value="ECO:0007669"/>
    <property type="project" value="InterPro"/>
</dbReference>
<dbReference type="PANTHER" id="PTHR47456:SF1">
    <property type="entry name" value="PHD-TYPE DOMAIN-CONTAINING PROTEIN"/>
    <property type="match status" value="1"/>
</dbReference>
<feature type="compositionally biased region" description="Basic and acidic residues" evidence="8">
    <location>
        <begin position="913"/>
        <end position="925"/>
    </location>
</feature>
<evidence type="ECO:0000256" key="4">
    <source>
        <dbReference type="ARBA" id="ARBA00022771"/>
    </source>
</evidence>
<evidence type="ECO:0000256" key="3">
    <source>
        <dbReference type="ARBA" id="ARBA00022723"/>
    </source>
</evidence>
<sequence>MDIAINSLRFSKDDQLNLETLVESWQESNSEDSFFLRTSYDTTSQGDSPSQDFLFVHQTAWQRRLLDLYGRDICIMDATYKTSKYALPLFFICVQTNVGHSICGSFVLSTESKNAIQEGLKKIKEWNPGWTPKYFITDYDEREIQAVEEVFQECTVYLCSFHREQSWTRWLKQLKHGVGSNQDEIIELMRRIANANSETNYEEAVVKLKENQHWQNNQKLQKWFDKQWLSVSHRWVKALRQNNFNIRMTTTNGLERKHQEFKRGYLSHYSEGSLCTMITTLVSNFLPDSYRSYITYNIQSLEFCKKYSTSVPTFLHNRPRMLVEHCIKRIPPEVQNIPVENIQEIGERAFDVHSVDSNNVYKVMITNTEPTCTCEDYARHHLPCKHMLAVIMSVPHCSWDTLPNGYKTCPHFSLDQNIIQQCIQSIPDCQSNPATVQSENPDRDIQLTSKEESPLKSSQTPIEETKALDPIHVILQSALGGLNDIKSNMYLINDTLDLQEIYEKILELKSLSASKIKTDAGLPLNTSDHHRPPLTLKRKAGSLPLRKKYRKKNVKHSVHFAENDDVMIIDGTYDMPCRQEMSIDSVNTTMEQSMANDTITEQMAECQSKDRPATVEILWTIKPFDYLVSKIGSFKVTDTSISYLKSSLSDEVIDAYLHLLTETKKNKRLLAIDSSIATAIFQGISENFHGFMTQTKFSSYDMILAAVNENNSHWTLIVIHPGDKKLVYINPLGELKRTMQNIGVKWREFILGRVRRGVNELSEDGWKVETVKHTKQYDSNSCGVYVVKFAELVISDMPLMFSCRPDNLHQIRRGIGNQLLQATEPLFEYCRACSLHREARRNEDWIGCEKCDKFFHSGCVGVSNFTCAMCTSLDQHLVNLEPDLRKDPPKKKKRSSFLYSDLRGRYGTSNAKEAVEDKKPKESNRKSSLCSTSRKPLRTIHCTKYKQSMNFKDDNIETSTDEINWVCKSTGAKSLNCQNIVKLLCDIAPDKSWNIVKGETFVDVQKMSTLFEDHAKANLSRIINLQNGSTKYYEPHWSIFDLLEMKVYAIN</sequence>
<dbReference type="InterPro" id="IPR038765">
    <property type="entry name" value="Papain-like_cys_pep_sf"/>
</dbReference>
<dbReference type="Gene3D" id="3.30.40.10">
    <property type="entry name" value="Zinc/RING finger domain, C3HC4 (zinc finger)"/>
    <property type="match status" value="1"/>
</dbReference>
<dbReference type="InterPro" id="IPR007527">
    <property type="entry name" value="Znf_SWIM"/>
</dbReference>
<dbReference type="Pfam" id="PF02902">
    <property type="entry name" value="Peptidase_C48"/>
    <property type="match status" value="1"/>
</dbReference>
<feature type="domain" description="Ubiquitin-like protease family profile" evidence="9">
    <location>
        <begin position="617"/>
        <end position="793"/>
    </location>
</feature>
<dbReference type="PROSITE" id="PS50600">
    <property type="entry name" value="ULP_PROTEASE"/>
    <property type="match status" value="1"/>
</dbReference>
<dbReference type="InterPro" id="IPR003653">
    <property type="entry name" value="Peptidase_C48_C"/>
</dbReference>
<dbReference type="SMART" id="SM00249">
    <property type="entry name" value="PHD"/>
    <property type="match status" value="1"/>
</dbReference>
<dbReference type="SUPFAM" id="SSF54001">
    <property type="entry name" value="Cysteine proteinases"/>
    <property type="match status" value="1"/>
</dbReference>
<dbReference type="GO" id="GO:0006508">
    <property type="term" value="P:proteolysis"/>
    <property type="evidence" value="ECO:0007669"/>
    <property type="project" value="UniProtKB-KW"/>
</dbReference>
<reference evidence="12" key="1">
    <citation type="submission" date="2025-08" db="UniProtKB">
        <authorList>
            <consortium name="RefSeq"/>
        </authorList>
    </citation>
    <scope>IDENTIFICATION</scope>
    <source>
        <tissue evidence="12">Whole sample</tissue>
    </source>
</reference>
<name>A0A8B8AFU6_CRAVI</name>
<evidence type="ECO:0000256" key="2">
    <source>
        <dbReference type="ARBA" id="ARBA00022670"/>
    </source>
</evidence>
<keyword evidence="2" id="KW-0645">Protease</keyword>
<feature type="domain" description="SWIM-type" evidence="10">
    <location>
        <begin position="361"/>
        <end position="395"/>
    </location>
</feature>
<dbReference type="CDD" id="cd15517">
    <property type="entry name" value="PHD_TCF19_like"/>
    <property type="match status" value="1"/>
</dbReference>
<evidence type="ECO:0000256" key="5">
    <source>
        <dbReference type="ARBA" id="ARBA00022801"/>
    </source>
</evidence>
<dbReference type="PANTHER" id="PTHR47456">
    <property type="entry name" value="PHD-TYPE DOMAIN-CONTAINING PROTEIN"/>
    <property type="match status" value="1"/>
</dbReference>
<dbReference type="Proteomes" id="UP000694844">
    <property type="component" value="Chromosome 6"/>
</dbReference>
<evidence type="ECO:0000259" key="10">
    <source>
        <dbReference type="PROSITE" id="PS50966"/>
    </source>
</evidence>
<protein>
    <submittedName>
        <fullName evidence="12">Uncharacterized protein LOC111102000</fullName>
    </submittedName>
</protein>
<dbReference type="AlphaFoldDB" id="A0A8B8AFU6"/>
<proteinExistence type="inferred from homology"/>
<dbReference type="GeneID" id="111102000"/>
<evidence type="ECO:0000256" key="7">
    <source>
        <dbReference type="PROSITE-ProRule" id="PRU00325"/>
    </source>
</evidence>
<dbReference type="GO" id="GO:0008270">
    <property type="term" value="F:zinc ion binding"/>
    <property type="evidence" value="ECO:0007669"/>
    <property type="project" value="UniProtKB-KW"/>
</dbReference>
<evidence type="ECO:0000313" key="11">
    <source>
        <dbReference type="Proteomes" id="UP000694844"/>
    </source>
</evidence>
<dbReference type="KEGG" id="cvn:111102000"/>
<accession>A0A8B8AFU6</accession>
<keyword evidence="11" id="KW-1185">Reference proteome</keyword>
<evidence type="ECO:0000256" key="8">
    <source>
        <dbReference type="SAM" id="MobiDB-lite"/>
    </source>
</evidence>
<keyword evidence="6" id="KW-0862">Zinc</keyword>
<keyword evidence="5" id="KW-0378">Hydrolase</keyword>
<dbReference type="InterPro" id="IPR018289">
    <property type="entry name" value="MULE_transposase_dom"/>
</dbReference>
<evidence type="ECO:0000256" key="1">
    <source>
        <dbReference type="ARBA" id="ARBA00005234"/>
    </source>
</evidence>
<feature type="region of interest" description="Disordered" evidence="8">
    <location>
        <begin position="910"/>
        <end position="932"/>
    </location>
</feature>
<evidence type="ECO:0000256" key="6">
    <source>
        <dbReference type="ARBA" id="ARBA00022833"/>
    </source>
</evidence>